<dbReference type="Pfam" id="PF00293">
    <property type="entry name" value="NUDIX"/>
    <property type="match status" value="1"/>
</dbReference>
<proteinExistence type="predicted"/>
<dbReference type="Proteomes" id="UP000319731">
    <property type="component" value="Unassembled WGS sequence"/>
</dbReference>
<dbReference type="InterPro" id="IPR051325">
    <property type="entry name" value="Nudix_hydrolase_domain"/>
</dbReference>
<evidence type="ECO:0000313" key="4">
    <source>
        <dbReference type="Proteomes" id="UP000319731"/>
    </source>
</evidence>
<dbReference type="GeneID" id="42003647"/>
<dbReference type="GO" id="GO:0004081">
    <property type="term" value="F:bis(5'-nucleosyl)-tetraphosphatase (asymmetrical) activity"/>
    <property type="evidence" value="ECO:0007669"/>
    <property type="project" value="TreeGrafter"/>
</dbReference>
<dbReference type="RefSeq" id="XP_031025614.1">
    <property type="nucleotide sequence ID" value="XM_031168350.1"/>
</dbReference>
<reference evidence="3 4" key="1">
    <citation type="journal article" date="2019" name="Sci. Rep.">
        <title>Comparative genomics of chytrid fungi reveal insights into the obligate biotrophic and pathogenic lifestyle of Synchytrium endobioticum.</title>
        <authorList>
            <person name="van de Vossenberg B.T.L.H."/>
            <person name="Warris S."/>
            <person name="Nguyen H.D.T."/>
            <person name="van Gent-Pelzer M.P.E."/>
            <person name="Joly D.L."/>
            <person name="van de Geest H.C."/>
            <person name="Bonants P.J.M."/>
            <person name="Smith D.S."/>
            <person name="Levesque C.A."/>
            <person name="van der Lee T.A.J."/>
        </authorList>
    </citation>
    <scope>NUCLEOTIDE SEQUENCE [LARGE SCALE GENOMIC DNA]</scope>
    <source>
        <strain evidence="3 4">JEL517</strain>
    </source>
</reference>
<dbReference type="CDD" id="cd02883">
    <property type="entry name" value="NUDIX_Hydrolase"/>
    <property type="match status" value="1"/>
</dbReference>
<evidence type="ECO:0000259" key="2">
    <source>
        <dbReference type="PROSITE" id="PS51462"/>
    </source>
</evidence>
<dbReference type="AlphaFoldDB" id="A0A507C7B7"/>
<organism evidence="3 4">
    <name type="scientific">Synchytrium microbalum</name>
    <dbReference type="NCBI Taxonomy" id="1806994"/>
    <lineage>
        <taxon>Eukaryota</taxon>
        <taxon>Fungi</taxon>
        <taxon>Fungi incertae sedis</taxon>
        <taxon>Chytridiomycota</taxon>
        <taxon>Chytridiomycota incertae sedis</taxon>
        <taxon>Chytridiomycetes</taxon>
        <taxon>Synchytriales</taxon>
        <taxon>Synchytriaceae</taxon>
        <taxon>Synchytrium</taxon>
    </lineage>
</organism>
<dbReference type="OrthoDB" id="447842at2759"/>
<keyword evidence="4" id="KW-1185">Reference proteome</keyword>
<protein>
    <recommendedName>
        <fullName evidence="2">Nudix hydrolase domain-containing protein</fullName>
    </recommendedName>
</protein>
<gene>
    <name evidence="3" type="ORF">SmJEL517_g02422</name>
</gene>
<dbReference type="GO" id="GO:0006167">
    <property type="term" value="P:AMP biosynthetic process"/>
    <property type="evidence" value="ECO:0007669"/>
    <property type="project" value="TreeGrafter"/>
</dbReference>
<feature type="domain" description="Nudix hydrolase" evidence="2">
    <location>
        <begin position="74"/>
        <end position="203"/>
    </location>
</feature>
<dbReference type="SUPFAM" id="SSF55811">
    <property type="entry name" value="Nudix"/>
    <property type="match status" value="1"/>
</dbReference>
<dbReference type="EMBL" id="QEAO01000010">
    <property type="protein sequence ID" value="TPX35029.1"/>
    <property type="molecule type" value="Genomic_DNA"/>
</dbReference>
<dbReference type="PANTHER" id="PTHR21340">
    <property type="entry name" value="DIADENOSINE 5,5-P1,P4-TETRAPHOSPHATE PYROPHOSPHOHYDROLASE MUTT"/>
    <property type="match status" value="1"/>
</dbReference>
<evidence type="ECO:0000313" key="3">
    <source>
        <dbReference type="EMBL" id="TPX35029.1"/>
    </source>
</evidence>
<dbReference type="GO" id="GO:0006754">
    <property type="term" value="P:ATP biosynthetic process"/>
    <property type="evidence" value="ECO:0007669"/>
    <property type="project" value="TreeGrafter"/>
</dbReference>
<evidence type="ECO:0000256" key="1">
    <source>
        <dbReference type="ARBA" id="ARBA00022801"/>
    </source>
</evidence>
<keyword evidence="1" id="KW-0378">Hydrolase</keyword>
<comment type="caution">
    <text evidence="3">The sequence shown here is derived from an EMBL/GenBank/DDBJ whole genome shotgun (WGS) entry which is preliminary data.</text>
</comment>
<name>A0A507C7B7_9FUNG</name>
<dbReference type="PROSITE" id="PS51462">
    <property type="entry name" value="NUDIX"/>
    <property type="match status" value="1"/>
</dbReference>
<accession>A0A507C7B7</accession>
<dbReference type="InterPro" id="IPR015797">
    <property type="entry name" value="NUDIX_hydrolase-like_dom_sf"/>
</dbReference>
<dbReference type="PANTHER" id="PTHR21340:SF0">
    <property type="entry name" value="BIS(5'-NUCLEOSYL)-TETRAPHOSPHATASE [ASYMMETRICAL]"/>
    <property type="match status" value="1"/>
</dbReference>
<dbReference type="InterPro" id="IPR000086">
    <property type="entry name" value="NUDIX_hydrolase_dom"/>
</dbReference>
<sequence>MTSNHSQRAKNSRAVIQCPICLVSLDTNDIFEHVPLYHAALHEPYKREYKCPLCSESSTELRRHIEYSHRTHPKRINAYSLVVCRRRSDDKYLLVEEVGQMGWWLPGGGVDIGESLARAGRRETLEEAGVDASIKGVIKVEYSSSENRGVRVRGIFYAEADEHALPKTIPDNESLSACWVDINDLDKLPLRSREPLQYFKYVEHGGAIHSLDVLA</sequence>
<dbReference type="STRING" id="1806994.A0A507C7B7"/>
<dbReference type="Gene3D" id="3.90.79.10">
    <property type="entry name" value="Nucleoside Triphosphate Pyrophosphohydrolase"/>
    <property type="match status" value="1"/>
</dbReference>